<comment type="caution">
    <text evidence="2">The sequence shown here is derived from an EMBL/GenBank/DDBJ whole genome shotgun (WGS) entry which is preliminary data.</text>
</comment>
<accession>A0A8X7PYX2</accession>
<protein>
    <recommendedName>
        <fullName evidence="1">Retrotransposon Copia-like N-terminal domain-containing protein</fullName>
    </recommendedName>
</protein>
<keyword evidence="3" id="KW-1185">Reference proteome</keyword>
<evidence type="ECO:0000313" key="3">
    <source>
        <dbReference type="Proteomes" id="UP000886595"/>
    </source>
</evidence>
<feature type="domain" description="Retrotransposon Copia-like N-terminal" evidence="1">
    <location>
        <begin position="24"/>
        <end position="71"/>
    </location>
</feature>
<dbReference type="PANTHER" id="PTHR37610:SF97">
    <property type="entry name" value="RETROTRANSPOSON GAG DOMAIN-CONTAINING PROTEIN"/>
    <property type="match status" value="1"/>
</dbReference>
<dbReference type="InterPro" id="IPR029472">
    <property type="entry name" value="Copia-like_N"/>
</dbReference>
<dbReference type="AlphaFoldDB" id="A0A8X7PYX2"/>
<dbReference type="EMBL" id="JAAMPC010000015">
    <property type="protein sequence ID" value="KAG2260914.1"/>
    <property type="molecule type" value="Genomic_DNA"/>
</dbReference>
<dbReference type="PANTHER" id="PTHR37610">
    <property type="entry name" value="CCHC-TYPE DOMAIN-CONTAINING PROTEIN"/>
    <property type="match status" value="1"/>
</dbReference>
<dbReference type="OrthoDB" id="5544992at2759"/>
<proteinExistence type="predicted"/>
<name>A0A8X7PYX2_BRACI</name>
<gene>
    <name evidence="2" type="ORF">Bca52824_080208</name>
</gene>
<evidence type="ECO:0000259" key="1">
    <source>
        <dbReference type="Pfam" id="PF14244"/>
    </source>
</evidence>
<dbReference type="Proteomes" id="UP000886595">
    <property type="component" value="Unassembled WGS sequence"/>
</dbReference>
<evidence type="ECO:0000313" key="2">
    <source>
        <dbReference type="EMBL" id="KAG2260914.1"/>
    </source>
</evidence>
<dbReference type="Pfam" id="PF14244">
    <property type="entry name" value="Retrotran_gag_3"/>
    <property type="match status" value="1"/>
</dbReference>
<sequence>MAPPDFTDSSRYQADQYENPYYLHNSDHPGLILVSDRLTTAAEFHSWRRSVRMALNVRNKLGFIDGTIPKPLSTHRDYGAWSRCNDIVATWLMNSVSKKIGQSLLFISTAEGIWNNLISRFKQMMLGFMIWSNVLVELSKALWMSLLTILSLLHSGGT</sequence>
<organism evidence="2 3">
    <name type="scientific">Brassica carinata</name>
    <name type="common">Ethiopian mustard</name>
    <name type="synonym">Abyssinian cabbage</name>
    <dbReference type="NCBI Taxonomy" id="52824"/>
    <lineage>
        <taxon>Eukaryota</taxon>
        <taxon>Viridiplantae</taxon>
        <taxon>Streptophyta</taxon>
        <taxon>Embryophyta</taxon>
        <taxon>Tracheophyta</taxon>
        <taxon>Spermatophyta</taxon>
        <taxon>Magnoliopsida</taxon>
        <taxon>eudicotyledons</taxon>
        <taxon>Gunneridae</taxon>
        <taxon>Pentapetalae</taxon>
        <taxon>rosids</taxon>
        <taxon>malvids</taxon>
        <taxon>Brassicales</taxon>
        <taxon>Brassicaceae</taxon>
        <taxon>Brassiceae</taxon>
        <taxon>Brassica</taxon>
    </lineage>
</organism>
<reference evidence="2 3" key="1">
    <citation type="submission" date="2020-02" db="EMBL/GenBank/DDBJ databases">
        <authorList>
            <person name="Ma Q."/>
            <person name="Huang Y."/>
            <person name="Song X."/>
            <person name="Pei D."/>
        </authorList>
    </citation>
    <scope>NUCLEOTIDE SEQUENCE [LARGE SCALE GENOMIC DNA]</scope>
    <source>
        <strain evidence="2">Sxm20200214</strain>
        <tissue evidence="2">Leaf</tissue>
    </source>
</reference>